<dbReference type="Pfam" id="PF26582">
    <property type="entry name" value="ASCC3_N"/>
    <property type="match status" value="1"/>
</dbReference>
<protein>
    <recommendedName>
        <fullName evidence="7">Helicase ATP-binding domain-containing protein</fullName>
    </recommendedName>
</protein>
<feature type="compositionally biased region" description="Polar residues" evidence="6">
    <location>
        <begin position="781"/>
        <end position="793"/>
    </location>
</feature>
<dbReference type="AlphaFoldDB" id="A0AAD7T0C4"/>
<dbReference type="InterPro" id="IPR058856">
    <property type="entry name" value="ASCC3_N"/>
</dbReference>
<dbReference type="InterPro" id="IPR041094">
    <property type="entry name" value="Brr2_helicase_PWI"/>
</dbReference>
<dbReference type="GO" id="GO:0003676">
    <property type="term" value="F:nucleic acid binding"/>
    <property type="evidence" value="ECO:0007669"/>
    <property type="project" value="InterPro"/>
</dbReference>
<dbReference type="Proteomes" id="UP001221898">
    <property type="component" value="Unassembled WGS sequence"/>
</dbReference>
<evidence type="ECO:0000256" key="1">
    <source>
        <dbReference type="ARBA" id="ARBA00022737"/>
    </source>
</evidence>
<dbReference type="InterPro" id="IPR050474">
    <property type="entry name" value="Hel308_SKI2-like"/>
</dbReference>
<dbReference type="SUPFAM" id="SSF52540">
    <property type="entry name" value="P-loop containing nucleoside triphosphate hydrolases"/>
    <property type="match status" value="1"/>
</dbReference>
<feature type="compositionally biased region" description="Basic and acidic residues" evidence="6">
    <location>
        <begin position="349"/>
        <end position="363"/>
    </location>
</feature>
<sequence>MSPPRLTGALRSFSNVSKQEDYTGDVYDLKAKRLKRQELFSREGLTWQKITRFFSQHLEKGEQHAATEELKKILHAARQIVGADLGQEPIESASAFLFRTFYSSEQVGHEQTRAIKQMFGPFPCSAADACCLAVGRLVSPLDDAQVDAFVKGETAPRDPDRAPFGRNVAFSFDGYALDYLQGLPWAEEDEDGRAGREFSLDFDKFLNSNRGKGPSDSAPCRPAQAGGDGALLRQEVERHLASGNMDSSSVEDLCTSLFEMLASHKTDDELQNELFELLGPEGFEMIEKLLQHRADIVDSLLTSLPDQKLNYLPAELGRIGGGEASKPAFGCQVIIQSEQEKQLMKIYRREEKREKKRERRAEDSEPPADASLHFDPKELRLHREQALLTARRSPVLGRQREYERIRYPHVYDAYAEAIKTSAFVGGAKMLLPDGIKRENCKMFEEVAIPPNDPMPIGFEEKPIYIDELDEVGQLVFQGMKRLNRIQSIVFETAYNTNENLLICAPTGAGKTNIAMLAVLHEVRKHLEPGGVIRKDQFKIVYVAPMKALAAEMTKYFSTRLEPLGIAVRELTGDMQLTKGEILRTQMLVTTPEKWDVVTRKSVHLLHEAGDHTGEVGLESLVARTLRQVESTQSMIRILGLSATLPNYLDVASFLHVNPFIGLFYFDSRFRPVPLGQSFVGVKSTNKMQQLHDMEEICYDKVLEQIRGGHQVMVFVHARNATGRTAMSLIEMAKTVGSPRSSSQTRGPTTASVRNSLPALPAPVYPLAVTTPQRRDAVGSARTISSTKTGEADA</sequence>
<name>A0AAD7T0C4_9TELE</name>
<dbReference type="InterPro" id="IPR011545">
    <property type="entry name" value="DEAD/DEAH_box_helicase_dom"/>
</dbReference>
<dbReference type="FunFam" id="3.40.50.300:FF:003287">
    <property type="entry name" value="U5 small nuclear ribonucleoprotein 200 kDa helicase"/>
    <property type="match status" value="1"/>
</dbReference>
<dbReference type="InterPro" id="IPR014001">
    <property type="entry name" value="Helicase_ATP-bd"/>
</dbReference>
<organism evidence="8 9">
    <name type="scientific">Aldrovandia affinis</name>
    <dbReference type="NCBI Taxonomy" id="143900"/>
    <lineage>
        <taxon>Eukaryota</taxon>
        <taxon>Metazoa</taxon>
        <taxon>Chordata</taxon>
        <taxon>Craniata</taxon>
        <taxon>Vertebrata</taxon>
        <taxon>Euteleostomi</taxon>
        <taxon>Actinopterygii</taxon>
        <taxon>Neopterygii</taxon>
        <taxon>Teleostei</taxon>
        <taxon>Notacanthiformes</taxon>
        <taxon>Halosauridae</taxon>
        <taxon>Aldrovandia</taxon>
    </lineage>
</organism>
<accession>A0AAD7T0C4</accession>
<reference evidence="8" key="1">
    <citation type="journal article" date="2023" name="Science">
        <title>Genome structures resolve the early diversification of teleost fishes.</title>
        <authorList>
            <person name="Parey E."/>
            <person name="Louis A."/>
            <person name="Montfort J."/>
            <person name="Bouchez O."/>
            <person name="Roques C."/>
            <person name="Iampietro C."/>
            <person name="Lluch J."/>
            <person name="Castinel A."/>
            <person name="Donnadieu C."/>
            <person name="Desvignes T."/>
            <person name="Floi Bucao C."/>
            <person name="Jouanno E."/>
            <person name="Wen M."/>
            <person name="Mejri S."/>
            <person name="Dirks R."/>
            <person name="Jansen H."/>
            <person name="Henkel C."/>
            <person name="Chen W.J."/>
            <person name="Zahm M."/>
            <person name="Cabau C."/>
            <person name="Klopp C."/>
            <person name="Thompson A.W."/>
            <person name="Robinson-Rechavi M."/>
            <person name="Braasch I."/>
            <person name="Lecointre G."/>
            <person name="Bobe J."/>
            <person name="Postlethwait J.H."/>
            <person name="Berthelot C."/>
            <person name="Roest Crollius H."/>
            <person name="Guiguen Y."/>
        </authorList>
    </citation>
    <scope>NUCLEOTIDE SEQUENCE</scope>
    <source>
        <strain evidence="8">NC1722</strain>
    </source>
</reference>
<keyword evidence="5" id="KW-0067">ATP-binding</keyword>
<evidence type="ECO:0000256" key="2">
    <source>
        <dbReference type="ARBA" id="ARBA00022741"/>
    </source>
</evidence>
<evidence type="ECO:0000256" key="5">
    <source>
        <dbReference type="ARBA" id="ARBA00022840"/>
    </source>
</evidence>
<evidence type="ECO:0000256" key="4">
    <source>
        <dbReference type="ARBA" id="ARBA00022806"/>
    </source>
</evidence>
<dbReference type="EMBL" id="JAINUG010000022">
    <property type="protein sequence ID" value="KAJ8411442.1"/>
    <property type="molecule type" value="Genomic_DNA"/>
</dbReference>
<dbReference type="GO" id="GO:0005524">
    <property type="term" value="F:ATP binding"/>
    <property type="evidence" value="ECO:0007669"/>
    <property type="project" value="UniProtKB-KW"/>
</dbReference>
<dbReference type="GO" id="GO:0004386">
    <property type="term" value="F:helicase activity"/>
    <property type="evidence" value="ECO:0007669"/>
    <property type="project" value="UniProtKB-KW"/>
</dbReference>
<evidence type="ECO:0000259" key="7">
    <source>
        <dbReference type="PROSITE" id="PS51192"/>
    </source>
</evidence>
<gene>
    <name evidence="8" type="ORF">AAFF_G00162500</name>
</gene>
<evidence type="ECO:0000256" key="3">
    <source>
        <dbReference type="ARBA" id="ARBA00022801"/>
    </source>
</evidence>
<feature type="domain" description="Helicase ATP-binding" evidence="7">
    <location>
        <begin position="491"/>
        <end position="662"/>
    </location>
</feature>
<keyword evidence="1" id="KW-0677">Repeat</keyword>
<proteinExistence type="predicted"/>
<dbReference type="GO" id="GO:0016787">
    <property type="term" value="F:hydrolase activity"/>
    <property type="evidence" value="ECO:0007669"/>
    <property type="project" value="UniProtKB-KW"/>
</dbReference>
<dbReference type="InterPro" id="IPR027417">
    <property type="entry name" value="P-loop_NTPase"/>
</dbReference>
<dbReference type="Pfam" id="PF18149">
    <property type="entry name" value="Helicase_PWI"/>
    <property type="match status" value="1"/>
</dbReference>
<dbReference type="PANTHER" id="PTHR47961:SF13">
    <property type="entry name" value="ACTIVATING SIGNAL COINTEGRATOR 1 COMPLEX SUBUNIT 3"/>
    <property type="match status" value="1"/>
</dbReference>
<dbReference type="PANTHER" id="PTHR47961">
    <property type="entry name" value="DNA POLYMERASE THETA, PUTATIVE (AFU_ORTHOLOGUE AFUA_1G05260)-RELATED"/>
    <property type="match status" value="1"/>
</dbReference>
<keyword evidence="3" id="KW-0378">Hydrolase</keyword>
<evidence type="ECO:0000313" key="8">
    <source>
        <dbReference type="EMBL" id="KAJ8411442.1"/>
    </source>
</evidence>
<evidence type="ECO:0000256" key="6">
    <source>
        <dbReference type="SAM" id="MobiDB-lite"/>
    </source>
</evidence>
<evidence type="ECO:0000313" key="9">
    <source>
        <dbReference type="Proteomes" id="UP001221898"/>
    </source>
</evidence>
<keyword evidence="4" id="KW-0347">Helicase</keyword>
<keyword evidence="9" id="KW-1185">Reference proteome</keyword>
<dbReference type="Gene3D" id="3.40.50.300">
    <property type="entry name" value="P-loop containing nucleotide triphosphate hydrolases"/>
    <property type="match status" value="2"/>
</dbReference>
<comment type="caution">
    <text evidence="8">The sequence shown here is derived from an EMBL/GenBank/DDBJ whole genome shotgun (WGS) entry which is preliminary data.</text>
</comment>
<feature type="region of interest" description="Disordered" evidence="6">
    <location>
        <begin position="734"/>
        <end position="793"/>
    </location>
</feature>
<dbReference type="SMART" id="SM00487">
    <property type="entry name" value="DEXDc"/>
    <property type="match status" value="1"/>
</dbReference>
<feature type="region of interest" description="Disordered" evidence="6">
    <location>
        <begin position="349"/>
        <end position="375"/>
    </location>
</feature>
<dbReference type="PROSITE" id="PS51192">
    <property type="entry name" value="HELICASE_ATP_BIND_1"/>
    <property type="match status" value="1"/>
</dbReference>
<feature type="compositionally biased region" description="Polar residues" evidence="6">
    <location>
        <begin position="737"/>
        <end position="754"/>
    </location>
</feature>
<keyword evidence="2" id="KW-0547">Nucleotide-binding</keyword>
<dbReference type="Pfam" id="PF00270">
    <property type="entry name" value="DEAD"/>
    <property type="match status" value="1"/>
</dbReference>